<protein>
    <submittedName>
        <fullName evidence="2">Uncharacterized protein</fullName>
    </submittedName>
</protein>
<dbReference type="EMBL" id="JAHXZJ010000374">
    <property type="protein sequence ID" value="KAH0561862.1"/>
    <property type="molecule type" value="Genomic_DNA"/>
</dbReference>
<dbReference type="Proteomes" id="UP000826195">
    <property type="component" value="Unassembled WGS sequence"/>
</dbReference>
<evidence type="ECO:0000313" key="3">
    <source>
        <dbReference type="Proteomes" id="UP000826195"/>
    </source>
</evidence>
<feature type="region of interest" description="Disordered" evidence="1">
    <location>
        <begin position="56"/>
        <end position="86"/>
    </location>
</feature>
<dbReference type="AlphaFoldDB" id="A0AAV7IXE5"/>
<accession>A0AAV7IXE5</accession>
<evidence type="ECO:0000313" key="2">
    <source>
        <dbReference type="EMBL" id="KAH0561862.1"/>
    </source>
</evidence>
<proteinExistence type="predicted"/>
<feature type="compositionally biased region" description="Basic and acidic residues" evidence="1">
    <location>
        <begin position="56"/>
        <end position="76"/>
    </location>
</feature>
<sequence length="177" mass="20164">MSDSHNPRTGLSAIRGESESIFWMARVEAAALPLSMHCYWEGADINRRERGEGDLLSKANDQDINKNKNGKDDRHFPPKKTPPIHQFQNRISPEFKSQLNSARLSSRVFILTEKANDHPELFRHLFQEQGLFFFSSFILVADFRSAEPVEPKAFEVTGAVTSSYPGYPGHRFPPRAF</sequence>
<comment type="caution">
    <text evidence="2">The sequence shown here is derived from an EMBL/GenBank/DDBJ whole genome shotgun (WGS) entry which is preliminary data.</text>
</comment>
<evidence type="ECO:0000256" key="1">
    <source>
        <dbReference type="SAM" id="MobiDB-lite"/>
    </source>
</evidence>
<keyword evidence="3" id="KW-1185">Reference proteome</keyword>
<gene>
    <name evidence="2" type="ORF">KQX54_019863</name>
</gene>
<name>A0AAV7IXE5_COTGL</name>
<organism evidence="2 3">
    <name type="scientific">Cotesia glomerata</name>
    <name type="common">Lepidopteran parasitic wasp</name>
    <name type="synonym">Apanteles glomeratus</name>
    <dbReference type="NCBI Taxonomy" id="32391"/>
    <lineage>
        <taxon>Eukaryota</taxon>
        <taxon>Metazoa</taxon>
        <taxon>Ecdysozoa</taxon>
        <taxon>Arthropoda</taxon>
        <taxon>Hexapoda</taxon>
        <taxon>Insecta</taxon>
        <taxon>Pterygota</taxon>
        <taxon>Neoptera</taxon>
        <taxon>Endopterygota</taxon>
        <taxon>Hymenoptera</taxon>
        <taxon>Apocrita</taxon>
        <taxon>Ichneumonoidea</taxon>
        <taxon>Braconidae</taxon>
        <taxon>Microgastrinae</taxon>
        <taxon>Cotesia</taxon>
    </lineage>
</organism>
<reference evidence="2 3" key="1">
    <citation type="journal article" date="2021" name="J. Hered.">
        <title>A chromosome-level genome assembly of the parasitoid wasp, Cotesia glomerata (Hymenoptera: Braconidae).</title>
        <authorList>
            <person name="Pinto B.J."/>
            <person name="Weis J.J."/>
            <person name="Gamble T."/>
            <person name="Ode P.J."/>
            <person name="Paul R."/>
            <person name="Zaspel J.M."/>
        </authorList>
    </citation>
    <scope>NUCLEOTIDE SEQUENCE [LARGE SCALE GENOMIC DNA]</scope>
    <source>
        <strain evidence="2">CgM1</strain>
    </source>
</reference>